<dbReference type="AlphaFoldDB" id="A0A2S3GS67"/>
<proteinExistence type="predicted"/>
<organism evidence="1">
    <name type="scientific">Panicum hallii</name>
    <dbReference type="NCBI Taxonomy" id="206008"/>
    <lineage>
        <taxon>Eukaryota</taxon>
        <taxon>Viridiplantae</taxon>
        <taxon>Streptophyta</taxon>
        <taxon>Embryophyta</taxon>
        <taxon>Tracheophyta</taxon>
        <taxon>Spermatophyta</taxon>
        <taxon>Magnoliopsida</taxon>
        <taxon>Liliopsida</taxon>
        <taxon>Poales</taxon>
        <taxon>Poaceae</taxon>
        <taxon>PACMAD clade</taxon>
        <taxon>Panicoideae</taxon>
        <taxon>Panicodae</taxon>
        <taxon>Paniceae</taxon>
        <taxon>Panicinae</taxon>
        <taxon>Panicum</taxon>
        <taxon>Panicum sect. Panicum</taxon>
    </lineage>
</organism>
<sequence length="89" mass="9440">MCAARRAASPNWGIANHATRTALVARCLAGSGPLASQLQLAARTERIGSQSFDLGPLAISELRTPWFHHEILKIGSGGDGHRTPRGRLG</sequence>
<protein>
    <submittedName>
        <fullName evidence="1">Uncharacterized protein</fullName>
    </submittedName>
</protein>
<name>A0A2S3GS67_9POAL</name>
<reference evidence="1" key="1">
    <citation type="submission" date="2018-04" db="EMBL/GenBank/DDBJ databases">
        <title>WGS assembly of Panicum hallii.</title>
        <authorList>
            <person name="Lovell J."/>
            <person name="Jenkins J."/>
            <person name="Lowry D."/>
            <person name="Mamidi S."/>
            <person name="Sreedasyam A."/>
            <person name="Weng X."/>
            <person name="Barry K."/>
            <person name="Bonette J."/>
            <person name="Campitelli B."/>
            <person name="Daum C."/>
            <person name="Gordon S."/>
            <person name="Gould B."/>
            <person name="Lipzen A."/>
            <person name="Macqueen A."/>
            <person name="Palacio-Mejia J."/>
            <person name="Plott C."/>
            <person name="Shakirov E."/>
            <person name="Shu S."/>
            <person name="Yoshinaga Y."/>
            <person name="Zane M."/>
            <person name="Rokhsar D."/>
            <person name="Grimwood J."/>
            <person name="Schmutz J."/>
            <person name="Juenger T."/>
        </authorList>
    </citation>
    <scope>NUCLEOTIDE SEQUENCE [LARGE SCALE GENOMIC DNA]</scope>
    <source>
        <strain evidence="1">FIL2</strain>
    </source>
</reference>
<dbReference type="Gramene" id="PAN07487">
    <property type="protein sequence ID" value="PAN07487"/>
    <property type="gene ID" value="PAHAL_1G339700"/>
</dbReference>
<dbReference type="Proteomes" id="UP000243499">
    <property type="component" value="Chromosome 1"/>
</dbReference>
<evidence type="ECO:0000313" key="1">
    <source>
        <dbReference type="EMBL" id="PAN07487.1"/>
    </source>
</evidence>
<dbReference type="EMBL" id="CM008046">
    <property type="protein sequence ID" value="PAN07487.1"/>
    <property type="molecule type" value="Genomic_DNA"/>
</dbReference>
<accession>A0A2S3GS67</accession>
<gene>
    <name evidence="1" type="ORF">PAHAL_1G339700</name>
</gene>